<organism evidence="6 7">
    <name type="scientific">Maudiozyma humilis</name>
    <name type="common">Sour dough yeast</name>
    <name type="synonym">Kazachstania humilis</name>
    <dbReference type="NCBI Taxonomy" id="51915"/>
    <lineage>
        <taxon>Eukaryota</taxon>
        <taxon>Fungi</taxon>
        <taxon>Dikarya</taxon>
        <taxon>Ascomycota</taxon>
        <taxon>Saccharomycotina</taxon>
        <taxon>Saccharomycetes</taxon>
        <taxon>Saccharomycetales</taxon>
        <taxon>Saccharomycetaceae</taxon>
        <taxon>Maudiozyma</taxon>
    </lineage>
</organism>
<evidence type="ECO:0000313" key="6">
    <source>
        <dbReference type="EMBL" id="GMM55250.1"/>
    </source>
</evidence>
<evidence type="ECO:0000256" key="1">
    <source>
        <dbReference type="ARBA" id="ARBA00004123"/>
    </source>
</evidence>
<feature type="region of interest" description="Disordered" evidence="5">
    <location>
        <begin position="140"/>
        <end position="176"/>
    </location>
</feature>
<dbReference type="Pfam" id="PF09798">
    <property type="entry name" value="LCD1"/>
    <property type="match status" value="1"/>
</dbReference>
<feature type="region of interest" description="Disordered" evidence="5">
    <location>
        <begin position="1"/>
        <end position="60"/>
    </location>
</feature>
<keyword evidence="4" id="KW-0175">Coiled coil</keyword>
<dbReference type="AlphaFoldDB" id="A0AAV5RV11"/>
<sequence length="754" mass="85657">MGENDNMFSSDEDDDILLELGSRPPRATQISPLDTQVIAPQPIEVSQTGRPQKSSPTNELQDKLNAALGEASLLRDKLSLIDHTRKQDEESRKQALDKINEAHKIEENKLKQTIQRLEDEKKFQAINIKTAAVATAYSSPATPISGNSSRIRSSNQRQRVTHAESGSSPIVKKRKVTEPAITGPKSAPVVPLTFNRVTRDESSDFFDAIMTHKTIGTDVTTMDILSKIKLENIGDCGIRGNYNILKTESVGKFLTLLFMDSMRTLPLDQSVDMLLENTAILIKEVSFNDTESKVSVPFLIEIMFHIISFRPSAVNSNVLKDTFSFSCDLIRKYQFVLKEPLVTQPDEHILQPQIFQFELIHQLIIFNTFDLLEMATRILQSHIQSHKVLSAFFDKTLLNLLDQIYTLALPMSFKMNIRVAINMVEILSAIANMQESLKASQASSNGKLDFPIIPPSWWETCIARLLSIFKKDVPSASVHNEEDPNIMFFNQYHDSFGLIRNIGNNSISQFIPKLIDSTVVRSQPMVISKDDVDAIIKKDGVDFEFEQWGFILKRGILNILGSLLNVYTDDVTVLSYDILLTLTMTMAKEQEYMLQRIVGQNSPNIMLHQELVEDIIVIVFHIWTKYREKISDTQMKGLHNDLLMSLWRVIVSNNNIAIDPKRSRLDIEDHSRFVDSLASMSLQDDTELYEDAFEFTPDYIMEELDISMEQRCLKIMQVKFGEPYIAMAREMFESEINSLGPIEFGDSLYMAMGL</sequence>
<feature type="coiled-coil region" evidence="4">
    <location>
        <begin position="96"/>
        <end position="127"/>
    </location>
</feature>
<evidence type="ECO:0000256" key="4">
    <source>
        <dbReference type="SAM" id="Coils"/>
    </source>
</evidence>
<keyword evidence="3" id="KW-0539">Nucleus</keyword>
<evidence type="ECO:0000256" key="5">
    <source>
        <dbReference type="SAM" id="MobiDB-lite"/>
    </source>
</evidence>
<keyword evidence="7" id="KW-1185">Reference proteome</keyword>
<dbReference type="EMBL" id="BTGD01000005">
    <property type="protein sequence ID" value="GMM55250.1"/>
    <property type="molecule type" value="Genomic_DNA"/>
</dbReference>
<name>A0AAV5RV11_MAUHU</name>
<gene>
    <name evidence="6" type="ORF">DAKH74_018660</name>
</gene>
<evidence type="ECO:0000256" key="3">
    <source>
        <dbReference type="ARBA" id="ARBA00023242"/>
    </source>
</evidence>
<keyword evidence="2" id="KW-0227">DNA damage</keyword>
<comment type="subcellular location">
    <subcellularLocation>
        <location evidence="1">Nucleus</location>
    </subcellularLocation>
</comment>
<evidence type="ECO:0000256" key="2">
    <source>
        <dbReference type="ARBA" id="ARBA00022763"/>
    </source>
</evidence>
<feature type="compositionally biased region" description="Polar residues" evidence="5">
    <location>
        <begin position="44"/>
        <end position="59"/>
    </location>
</feature>
<dbReference type="InterPro" id="IPR018622">
    <property type="entry name" value="DNA_damage_chkpnt_Lcd1"/>
</dbReference>
<proteinExistence type="predicted"/>
<protein>
    <submittedName>
        <fullName evidence="6">Lcd1 protein</fullName>
    </submittedName>
</protein>
<feature type="compositionally biased region" description="Low complexity" evidence="5">
    <location>
        <begin position="144"/>
        <end position="158"/>
    </location>
</feature>
<dbReference type="Proteomes" id="UP001377567">
    <property type="component" value="Unassembled WGS sequence"/>
</dbReference>
<reference evidence="6 7" key="1">
    <citation type="journal article" date="2023" name="Elife">
        <title>Identification of key yeast species and microbe-microbe interactions impacting larval growth of Drosophila in the wild.</title>
        <authorList>
            <person name="Mure A."/>
            <person name="Sugiura Y."/>
            <person name="Maeda R."/>
            <person name="Honda K."/>
            <person name="Sakurai N."/>
            <person name="Takahashi Y."/>
            <person name="Watada M."/>
            <person name="Katoh T."/>
            <person name="Gotoh A."/>
            <person name="Gotoh Y."/>
            <person name="Taniguchi I."/>
            <person name="Nakamura K."/>
            <person name="Hayashi T."/>
            <person name="Katayama T."/>
            <person name="Uemura T."/>
            <person name="Hattori Y."/>
        </authorList>
    </citation>
    <scope>NUCLEOTIDE SEQUENCE [LARGE SCALE GENOMIC DNA]</scope>
    <source>
        <strain evidence="6 7">KH-74</strain>
    </source>
</reference>
<accession>A0AAV5RV11</accession>
<comment type="caution">
    <text evidence="6">The sequence shown here is derived from an EMBL/GenBank/DDBJ whole genome shotgun (WGS) entry which is preliminary data.</text>
</comment>
<evidence type="ECO:0000313" key="7">
    <source>
        <dbReference type="Proteomes" id="UP001377567"/>
    </source>
</evidence>
<dbReference type="GO" id="GO:0000077">
    <property type="term" value="P:DNA damage checkpoint signaling"/>
    <property type="evidence" value="ECO:0007669"/>
    <property type="project" value="InterPro"/>
</dbReference>
<dbReference type="GO" id="GO:0005634">
    <property type="term" value="C:nucleus"/>
    <property type="evidence" value="ECO:0007669"/>
    <property type="project" value="UniProtKB-SubCell"/>
</dbReference>